<dbReference type="SUPFAM" id="SSF54695">
    <property type="entry name" value="POZ domain"/>
    <property type="match status" value="1"/>
</dbReference>
<evidence type="ECO:0000259" key="1">
    <source>
        <dbReference type="Pfam" id="PF00651"/>
    </source>
</evidence>
<keyword evidence="3" id="KW-1185">Reference proteome</keyword>
<dbReference type="InterPro" id="IPR000210">
    <property type="entry name" value="BTB/POZ_dom"/>
</dbReference>
<evidence type="ECO:0000313" key="3">
    <source>
        <dbReference type="Proteomes" id="UP000623467"/>
    </source>
</evidence>
<reference evidence="2" key="1">
    <citation type="submission" date="2020-05" db="EMBL/GenBank/DDBJ databases">
        <title>Mycena genomes resolve the evolution of fungal bioluminescence.</title>
        <authorList>
            <person name="Tsai I.J."/>
        </authorList>
    </citation>
    <scope>NUCLEOTIDE SEQUENCE</scope>
    <source>
        <strain evidence="2">160909Yilan</strain>
    </source>
</reference>
<dbReference type="Proteomes" id="UP000623467">
    <property type="component" value="Unassembled WGS sequence"/>
</dbReference>
<feature type="domain" description="BTB" evidence="1">
    <location>
        <begin position="31"/>
        <end position="110"/>
    </location>
</feature>
<dbReference type="Gene3D" id="3.30.710.10">
    <property type="entry name" value="Potassium Channel Kv1.1, Chain A"/>
    <property type="match status" value="1"/>
</dbReference>
<sequence>MVSPPAKRQRTEFSEDVPTKRSELWFSDGSVILQAVDTQFRVHWSLLARHSSVFGDMQKLPQPSDEPTVDGCPVVKLPDDPMDVELLLKGLYDSAFLGRKYQFEDVLDAAVARVTAKYPTTLAEYDATTDFGTIEGYDGIEFDMVTLLSENNIFTALPSAYYRAVNNASMVNMQFPPKLEMRCV</sequence>
<dbReference type="InterPro" id="IPR011333">
    <property type="entry name" value="SKP1/BTB/POZ_sf"/>
</dbReference>
<dbReference type="CDD" id="cd18186">
    <property type="entry name" value="BTB_POZ_ZBTB_KLHL-like"/>
    <property type="match status" value="1"/>
</dbReference>
<gene>
    <name evidence="2" type="ORF">MSAN_00671100</name>
</gene>
<organism evidence="2 3">
    <name type="scientific">Mycena sanguinolenta</name>
    <dbReference type="NCBI Taxonomy" id="230812"/>
    <lineage>
        <taxon>Eukaryota</taxon>
        <taxon>Fungi</taxon>
        <taxon>Dikarya</taxon>
        <taxon>Basidiomycota</taxon>
        <taxon>Agaricomycotina</taxon>
        <taxon>Agaricomycetes</taxon>
        <taxon>Agaricomycetidae</taxon>
        <taxon>Agaricales</taxon>
        <taxon>Marasmiineae</taxon>
        <taxon>Mycenaceae</taxon>
        <taxon>Mycena</taxon>
    </lineage>
</organism>
<comment type="caution">
    <text evidence="2">The sequence shown here is derived from an EMBL/GenBank/DDBJ whole genome shotgun (WGS) entry which is preliminary data.</text>
</comment>
<dbReference type="AlphaFoldDB" id="A0A8H6Z4V9"/>
<dbReference type="Pfam" id="PF00651">
    <property type="entry name" value="BTB"/>
    <property type="match status" value="1"/>
</dbReference>
<dbReference type="EMBL" id="JACAZH010000004">
    <property type="protein sequence ID" value="KAF7370396.1"/>
    <property type="molecule type" value="Genomic_DNA"/>
</dbReference>
<accession>A0A8H6Z4V9</accession>
<evidence type="ECO:0000313" key="2">
    <source>
        <dbReference type="EMBL" id="KAF7370396.1"/>
    </source>
</evidence>
<name>A0A8H6Z4V9_9AGAR</name>
<protein>
    <submittedName>
        <fullName evidence="2">BTB domain-containing protein</fullName>
    </submittedName>
</protein>
<dbReference type="OrthoDB" id="3027208at2759"/>
<proteinExistence type="predicted"/>